<gene>
    <name evidence="6" type="ORF">IW254_000927</name>
</gene>
<dbReference type="InterPro" id="IPR029066">
    <property type="entry name" value="PLP-binding_barrel"/>
</dbReference>
<evidence type="ECO:0000256" key="3">
    <source>
        <dbReference type="PIRSR" id="PIRSR004848-1"/>
    </source>
</evidence>
<organism evidence="6 7">
    <name type="scientific">Corynebacterium aquatimens</name>
    <dbReference type="NCBI Taxonomy" id="1190508"/>
    <lineage>
        <taxon>Bacteria</taxon>
        <taxon>Bacillati</taxon>
        <taxon>Actinomycetota</taxon>
        <taxon>Actinomycetes</taxon>
        <taxon>Mycobacteriales</taxon>
        <taxon>Corynebacteriaceae</taxon>
        <taxon>Corynebacterium</taxon>
    </lineage>
</organism>
<dbReference type="EMBL" id="JADOUE010000001">
    <property type="protein sequence ID" value="MBG6121958.1"/>
    <property type="molecule type" value="Genomic_DNA"/>
</dbReference>
<dbReference type="InterPro" id="IPR011078">
    <property type="entry name" value="PyrdxlP_homeostasis"/>
</dbReference>
<dbReference type="PANTHER" id="PTHR10146:SF14">
    <property type="entry name" value="PYRIDOXAL PHOSPHATE HOMEOSTASIS PROTEIN"/>
    <property type="match status" value="1"/>
</dbReference>
<evidence type="ECO:0000313" key="6">
    <source>
        <dbReference type="EMBL" id="MBG6121958.1"/>
    </source>
</evidence>
<dbReference type="Pfam" id="PF01168">
    <property type="entry name" value="Ala_racemase_N"/>
    <property type="match status" value="1"/>
</dbReference>
<comment type="similarity">
    <text evidence="2 4">Belongs to the pyridoxal phosphate-binding protein YggS/PROSC family.</text>
</comment>
<dbReference type="HAMAP" id="MF_02087">
    <property type="entry name" value="PLP_homeostasis"/>
    <property type="match status" value="1"/>
</dbReference>
<name>A0A931E0C5_9CORY</name>
<dbReference type="GO" id="GO:0030170">
    <property type="term" value="F:pyridoxal phosphate binding"/>
    <property type="evidence" value="ECO:0007669"/>
    <property type="project" value="UniProtKB-UniRule"/>
</dbReference>
<comment type="cofactor">
    <cofactor evidence="3">
        <name>pyridoxal 5'-phosphate</name>
        <dbReference type="ChEBI" id="CHEBI:597326"/>
    </cofactor>
</comment>
<dbReference type="NCBIfam" id="TIGR00044">
    <property type="entry name" value="YggS family pyridoxal phosphate-dependent enzyme"/>
    <property type="match status" value="1"/>
</dbReference>
<keyword evidence="7" id="KW-1185">Reference proteome</keyword>
<dbReference type="InterPro" id="IPR001608">
    <property type="entry name" value="Ala_racemase_N"/>
</dbReference>
<dbReference type="Gene3D" id="3.20.20.10">
    <property type="entry name" value="Alanine racemase"/>
    <property type="match status" value="1"/>
</dbReference>
<dbReference type="PIRSF" id="PIRSF004848">
    <property type="entry name" value="YBL036c_PLPDEIII"/>
    <property type="match status" value="1"/>
</dbReference>
<evidence type="ECO:0000313" key="7">
    <source>
        <dbReference type="Proteomes" id="UP000658613"/>
    </source>
</evidence>
<feature type="domain" description="Alanine racemase N-terminal" evidence="5">
    <location>
        <begin position="16"/>
        <end position="261"/>
    </location>
</feature>
<sequence>MALDIDPARREEIARNLDAVRKKLHEAEASAGRAPGSVELLPVTKFHAVEDIAILGELGVTLVGENREQEARDKAETLRGAEAPAHPAGIAMLGQIQSKKANSVARWAAEVHSVDSVKLASGLDRGMALALERGDRTGTVLPCFIQFSFDGDPQRGGVERAGIDELADAIASAEHLQLAGIMVVPPLGADAEEVFSVSREITDVLSEKYCSADTESDTVKEPGTMGSKLRLSAGMSQDFPLAIECGSDIVRVGTALLGARPVR</sequence>
<dbReference type="RefSeq" id="WP_290178732.1">
    <property type="nucleotide sequence ID" value="NZ_CP046980.1"/>
</dbReference>
<proteinExistence type="inferred from homology"/>
<dbReference type="CDD" id="cd00635">
    <property type="entry name" value="PLPDE_III_YBL036c_like"/>
    <property type="match status" value="1"/>
</dbReference>
<evidence type="ECO:0000259" key="5">
    <source>
        <dbReference type="Pfam" id="PF01168"/>
    </source>
</evidence>
<keyword evidence="1 2" id="KW-0663">Pyridoxal phosphate</keyword>
<feature type="modified residue" description="N6-(pyridoxal phosphate)lysine" evidence="2 3">
    <location>
        <position position="45"/>
    </location>
</feature>
<reference evidence="6" key="1">
    <citation type="submission" date="2020-11" db="EMBL/GenBank/DDBJ databases">
        <title>Sequencing the genomes of 1000 actinobacteria strains.</title>
        <authorList>
            <person name="Klenk H.-P."/>
        </authorList>
    </citation>
    <scope>NUCLEOTIDE SEQUENCE</scope>
    <source>
        <strain evidence="6">DSM 45632</strain>
    </source>
</reference>
<dbReference type="AlphaFoldDB" id="A0A931E0C5"/>
<dbReference type="SUPFAM" id="SSF51419">
    <property type="entry name" value="PLP-binding barrel"/>
    <property type="match status" value="1"/>
</dbReference>
<evidence type="ECO:0000256" key="2">
    <source>
        <dbReference type="HAMAP-Rule" id="MF_02087"/>
    </source>
</evidence>
<dbReference type="PANTHER" id="PTHR10146">
    <property type="entry name" value="PROLINE SYNTHETASE CO-TRANSCRIBED BACTERIAL HOMOLOG PROTEIN"/>
    <property type="match status" value="1"/>
</dbReference>
<comment type="caution">
    <text evidence="6">The sequence shown here is derived from an EMBL/GenBank/DDBJ whole genome shotgun (WGS) entry which is preliminary data.</text>
</comment>
<accession>A0A931E0C5</accession>
<dbReference type="Proteomes" id="UP000658613">
    <property type="component" value="Unassembled WGS sequence"/>
</dbReference>
<evidence type="ECO:0000256" key="4">
    <source>
        <dbReference type="RuleBase" id="RU004514"/>
    </source>
</evidence>
<comment type="function">
    <text evidence="2">Pyridoxal 5'-phosphate (PLP)-binding protein, which is involved in PLP homeostasis.</text>
</comment>
<protein>
    <recommendedName>
        <fullName evidence="2">Pyridoxal phosphate homeostasis protein</fullName>
        <shortName evidence="2">PLP homeostasis protein</shortName>
    </recommendedName>
</protein>
<evidence type="ECO:0000256" key="1">
    <source>
        <dbReference type="ARBA" id="ARBA00022898"/>
    </source>
</evidence>